<gene>
    <name evidence="1" type="ORF">PPIS_a4281</name>
</gene>
<organism evidence="1 2">
    <name type="scientific">Pseudoalteromonas piscicida</name>
    <dbReference type="NCBI Taxonomy" id="43662"/>
    <lineage>
        <taxon>Bacteria</taxon>
        <taxon>Pseudomonadati</taxon>
        <taxon>Pseudomonadota</taxon>
        <taxon>Gammaproteobacteria</taxon>
        <taxon>Alteromonadales</taxon>
        <taxon>Pseudoalteromonadaceae</taxon>
        <taxon>Pseudoalteromonas</taxon>
    </lineage>
</organism>
<reference evidence="1 2" key="1">
    <citation type="submission" date="2015-06" db="EMBL/GenBank/DDBJ databases">
        <authorList>
            <person name="Xie B.-B."/>
            <person name="Rong J.-C."/>
            <person name="Qin Q.-L."/>
            <person name="Zhang Y.-Z."/>
        </authorList>
    </citation>
    <scope>NUCLEOTIDE SEQUENCE [LARGE SCALE GENOMIC DNA]</scope>
    <source>
        <strain evidence="1 2">JCM 20779</strain>
    </source>
</reference>
<dbReference type="RefSeq" id="WP_010368598.1">
    <property type="nucleotide sequence ID" value="NZ_CP011924.1"/>
</dbReference>
<name>A0ABM6NIZ6_PSEO7</name>
<keyword evidence="2" id="KW-1185">Reference proteome</keyword>
<sequence length="170" mass="18649">MTRNKLLFGVIIALGLMLHGVQSFSLVGEQTKVYDINLNLAGSALPKLNQPSLAAVSNVIEKYKDSSNTNSSSDSMSNDAKRAQTGKLFDFYLEDKQLRLKGVIGEGSRRFAIIEAIDVASQQPSLIRLTDGQQYQGYNVSIVDAKQVTFSRQEQKVTLVIYSNESLANG</sequence>
<protein>
    <recommendedName>
        <fullName evidence="3">Type II secretion system protein GspC N-terminal domain-containing protein</fullName>
    </recommendedName>
</protein>
<evidence type="ECO:0000313" key="1">
    <source>
        <dbReference type="EMBL" id="ATD08933.1"/>
    </source>
</evidence>
<proteinExistence type="predicted"/>
<dbReference type="Proteomes" id="UP000016521">
    <property type="component" value="Chromosome I"/>
</dbReference>
<evidence type="ECO:0008006" key="3">
    <source>
        <dbReference type="Google" id="ProtNLM"/>
    </source>
</evidence>
<dbReference type="EMBL" id="CP011924">
    <property type="protein sequence ID" value="ATD08933.1"/>
    <property type="molecule type" value="Genomic_DNA"/>
</dbReference>
<evidence type="ECO:0000313" key="2">
    <source>
        <dbReference type="Proteomes" id="UP000016521"/>
    </source>
</evidence>
<accession>A0ABM6NIZ6</accession>